<reference evidence="3" key="1">
    <citation type="submission" date="2019-01" db="EMBL/GenBank/DDBJ databases">
        <title>Draft genomes of a novel of Sporanaerobacter strains.</title>
        <authorList>
            <person name="Ma S."/>
        </authorList>
    </citation>
    <scope>NUCLEOTIDE SEQUENCE [LARGE SCALE GENOMIC DNA]</scope>
    <source>
        <strain evidence="3">NJN-17</strain>
    </source>
</reference>
<name>A0A410QER8_9FIRM</name>
<protein>
    <submittedName>
        <fullName evidence="2">Uncharacterized protein</fullName>
    </submittedName>
</protein>
<dbReference type="EMBL" id="CP035282">
    <property type="protein sequence ID" value="QAT62477.1"/>
    <property type="molecule type" value="Genomic_DNA"/>
</dbReference>
<gene>
    <name evidence="2" type="ORF">EQM13_13340</name>
</gene>
<dbReference type="PROSITE" id="PS51257">
    <property type="entry name" value="PROKAR_LIPOPROTEIN"/>
    <property type="match status" value="1"/>
</dbReference>
<dbReference type="KEGG" id="spoa:EQM13_13340"/>
<evidence type="ECO:0000256" key="1">
    <source>
        <dbReference type="SAM" id="SignalP"/>
    </source>
</evidence>
<feature type="signal peptide" evidence="1">
    <location>
        <begin position="1"/>
        <end position="22"/>
    </location>
</feature>
<organism evidence="2 3">
    <name type="scientific">Acidilutibacter cellobiosedens</name>
    <dbReference type="NCBI Taxonomy" id="2507161"/>
    <lineage>
        <taxon>Bacteria</taxon>
        <taxon>Bacillati</taxon>
        <taxon>Bacillota</taxon>
        <taxon>Tissierellia</taxon>
        <taxon>Tissierellales</taxon>
        <taxon>Acidilutibacteraceae</taxon>
        <taxon>Acidilutibacter</taxon>
    </lineage>
</organism>
<sequence>MKKGFIVLILMIIIVSSTSCQVRQNQKPTTYEKSDKASEGLYRIVENINDIIIDVEKAGKLSATFNESTSLIEADILKEKEKKKEEIKKAWEEINSKIKDSHESWNKYEKEIMERGATSEYILKFKNSLNGLTVAVENRENKDIINYGSKALFDFSPFLELYKDEFRGETSRIKYYVYQSYLAGENNELEKAKDLLDMTEEYTAGLRQKIEDDQKKMKIFEKLVLSLQDMKEAINVGNNNLLKIKRDIILQNIKDIEE</sequence>
<dbReference type="OrthoDB" id="1953515at2"/>
<keyword evidence="1" id="KW-0732">Signal</keyword>
<dbReference type="AlphaFoldDB" id="A0A410QER8"/>
<evidence type="ECO:0000313" key="3">
    <source>
        <dbReference type="Proteomes" id="UP000287969"/>
    </source>
</evidence>
<keyword evidence="3" id="KW-1185">Reference proteome</keyword>
<dbReference type="Proteomes" id="UP000287969">
    <property type="component" value="Chromosome"/>
</dbReference>
<dbReference type="RefSeq" id="WP_114218545.1">
    <property type="nucleotide sequence ID" value="NZ_CP035282.1"/>
</dbReference>
<proteinExistence type="predicted"/>
<feature type="chain" id="PRO_5039406671" evidence="1">
    <location>
        <begin position="23"/>
        <end position="258"/>
    </location>
</feature>
<evidence type="ECO:0000313" key="2">
    <source>
        <dbReference type="EMBL" id="QAT62477.1"/>
    </source>
</evidence>
<accession>A0A410QER8</accession>